<dbReference type="EMBL" id="JAJSOW010000103">
    <property type="protein sequence ID" value="KAI9174566.1"/>
    <property type="molecule type" value="Genomic_DNA"/>
</dbReference>
<proteinExistence type="predicted"/>
<dbReference type="PANTHER" id="PTHR34380:SF1">
    <property type="entry name" value="OS01G0221300 PROTEIN"/>
    <property type="match status" value="1"/>
</dbReference>
<protein>
    <submittedName>
        <fullName evidence="1">Uncharacterized protein</fullName>
    </submittedName>
</protein>
<reference evidence="1" key="1">
    <citation type="journal article" date="2022" name="Plant J.">
        <title>Strategies of tolerance reflected in two North American maple genomes.</title>
        <authorList>
            <person name="McEvoy S.L."/>
            <person name="Sezen U.U."/>
            <person name="Trouern-Trend A."/>
            <person name="McMahon S.M."/>
            <person name="Schaberg P.G."/>
            <person name="Yang J."/>
            <person name="Wegrzyn J.L."/>
            <person name="Swenson N.G."/>
        </authorList>
    </citation>
    <scope>NUCLEOTIDE SEQUENCE</scope>
    <source>
        <strain evidence="1">91603</strain>
    </source>
</reference>
<name>A0AAD5IRG7_ACENE</name>
<reference evidence="1" key="2">
    <citation type="submission" date="2023-02" db="EMBL/GenBank/DDBJ databases">
        <authorList>
            <person name="Swenson N.G."/>
            <person name="Wegrzyn J.L."/>
            <person name="Mcevoy S.L."/>
        </authorList>
    </citation>
    <scope>NUCLEOTIDE SEQUENCE</scope>
    <source>
        <strain evidence="1">91603</strain>
        <tissue evidence="1">Leaf</tissue>
    </source>
</reference>
<evidence type="ECO:0000313" key="2">
    <source>
        <dbReference type="Proteomes" id="UP001064489"/>
    </source>
</evidence>
<dbReference type="PANTHER" id="PTHR34380">
    <property type="entry name" value="BNAA03G12380D PROTEIN"/>
    <property type="match status" value="1"/>
</dbReference>
<organism evidence="1 2">
    <name type="scientific">Acer negundo</name>
    <name type="common">Box elder</name>
    <dbReference type="NCBI Taxonomy" id="4023"/>
    <lineage>
        <taxon>Eukaryota</taxon>
        <taxon>Viridiplantae</taxon>
        <taxon>Streptophyta</taxon>
        <taxon>Embryophyta</taxon>
        <taxon>Tracheophyta</taxon>
        <taxon>Spermatophyta</taxon>
        <taxon>Magnoliopsida</taxon>
        <taxon>eudicotyledons</taxon>
        <taxon>Gunneridae</taxon>
        <taxon>Pentapetalae</taxon>
        <taxon>rosids</taxon>
        <taxon>malvids</taxon>
        <taxon>Sapindales</taxon>
        <taxon>Sapindaceae</taxon>
        <taxon>Hippocastanoideae</taxon>
        <taxon>Acereae</taxon>
        <taxon>Acer</taxon>
    </lineage>
</organism>
<dbReference type="AlphaFoldDB" id="A0AAD5IRG7"/>
<comment type="caution">
    <text evidence="1">The sequence shown here is derived from an EMBL/GenBank/DDBJ whole genome shotgun (WGS) entry which is preliminary data.</text>
</comment>
<accession>A0AAD5IRG7</accession>
<sequence>MARNDEGVVIDEEDDYYFDDPRRTAGELIWRLRSSFRESDFAKVVSILTARENNLKKEIGSWKRANQRLKNLELGKRKADSEVKKWRTKYCLVESRISKLEAVAEELKSGEPIVRVSGENAAGGNQILDMDEITGSGRTMTRCVVEIVDSDDESTSQS</sequence>
<keyword evidence="2" id="KW-1185">Reference proteome</keyword>
<gene>
    <name evidence="1" type="ORF">LWI28_019335</name>
</gene>
<evidence type="ECO:0000313" key="1">
    <source>
        <dbReference type="EMBL" id="KAI9174566.1"/>
    </source>
</evidence>
<dbReference type="Proteomes" id="UP001064489">
    <property type="component" value="Chromosome 8"/>
</dbReference>